<evidence type="ECO:0000313" key="1">
    <source>
        <dbReference type="EMBL" id="TKS56828.1"/>
    </source>
</evidence>
<comment type="caution">
    <text evidence="1">The sequence shown here is derived from an EMBL/GenBank/DDBJ whole genome shotgun (WGS) entry which is preliminary data.</text>
</comment>
<dbReference type="PANTHER" id="PTHR10000">
    <property type="entry name" value="PHOSPHOSERINE PHOSPHATASE"/>
    <property type="match status" value="1"/>
</dbReference>
<dbReference type="Pfam" id="PF08282">
    <property type="entry name" value="Hydrolase_3"/>
    <property type="match status" value="1"/>
</dbReference>
<dbReference type="OrthoDB" id="9814970at2"/>
<dbReference type="InterPro" id="IPR023214">
    <property type="entry name" value="HAD_sf"/>
</dbReference>
<dbReference type="PANTHER" id="PTHR10000:SF53">
    <property type="entry name" value="5-AMINO-6-(5-PHOSPHO-D-RIBITYLAMINO)URACIL PHOSPHATASE YBJI-RELATED"/>
    <property type="match status" value="1"/>
</dbReference>
<dbReference type="GO" id="GO:0005829">
    <property type="term" value="C:cytosol"/>
    <property type="evidence" value="ECO:0007669"/>
    <property type="project" value="TreeGrafter"/>
</dbReference>
<keyword evidence="1" id="KW-0378">Hydrolase</keyword>
<dbReference type="InterPro" id="IPR006379">
    <property type="entry name" value="HAD-SF_hydro_IIB"/>
</dbReference>
<reference evidence="1 2" key="1">
    <citation type="submission" date="2019-04" db="EMBL/GenBank/DDBJ databases">
        <title>Psychroflexus halotolerans sp. nov., isolated from a marine solar saltern.</title>
        <authorList>
            <person name="Feng X."/>
        </authorList>
    </citation>
    <scope>NUCLEOTIDE SEQUENCE [LARGE SCALE GENOMIC DNA]</scope>
    <source>
        <strain evidence="1 2">WDS2C27</strain>
    </source>
</reference>
<dbReference type="InterPro" id="IPR000150">
    <property type="entry name" value="Cof"/>
</dbReference>
<dbReference type="Proteomes" id="UP000306552">
    <property type="component" value="Unassembled WGS sequence"/>
</dbReference>
<dbReference type="GO" id="GO:0016791">
    <property type="term" value="F:phosphatase activity"/>
    <property type="evidence" value="ECO:0007669"/>
    <property type="project" value="TreeGrafter"/>
</dbReference>
<protein>
    <submittedName>
        <fullName evidence="1">HAD family hydrolase</fullName>
    </submittedName>
</protein>
<dbReference type="Gene3D" id="3.40.50.1000">
    <property type="entry name" value="HAD superfamily/HAD-like"/>
    <property type="match status" value="1"/>
</dbReference>
<dbReference type="Gene3D" id="3.30.1240.10">
    <property type="match status" value="1"/>
</dbReference>
<dbReference type="PROSITE" id="PS01228">
    <property type="entry name" value="COF_1"/>
    <property type="match status" value="1"/>
</dbReference>
<dbReference type="NCBIfam" id="TIGR00099">
    <property type="entry name" value="Cof-subfamily"/>
    <property type="match status" value="1"/>
</dbReference>
<name>A0A4U5TU61_9FLAO</name>
<dbReference type="NCBIfam" id="TIGR01484">
    <property type="entry name" value="HAD-SF-IIB"/>
    <property type="match status" value="1"/>
</dbReference>
<dbReference type="CDD" id="cd07518">
    <property type="entry name" value="HAD_YbiV-Like"/>
    <property type="match status" value="1"/>
</dbReference>
<keyword evidence="2" id="KW-1185">Reference proteome</keyword>
<accession>A0A4U5TU61</accession>
<dbReference type="AlphaFoldDB" id="A0A4U5TU61"/>
<proteinExistence type="predicted"/>
<sequence length="268" mass="30588">MDFSTIKLVVSDMDGTLLNDNHEVSPRFFKQFKKLKALNIHFVAASGRQYHSLIEKLEPIKNQISIIAENGGMLQHDNELQALLKLSNTDVNRCIKTLRTLENAFIVLCSKHSAYIESDDIDFTSRLKEYYTAVKSVDDLTQLKSDEFLKIAVFHSESSEKHVYPHVKPLENDFQVIVSGQNWLDISHLHSNKAYALKKLLDKMGISSDQTLVFGDYNNDIDMMKLAKYSVAMKNAHPNVKRIAKFETHSNTNEGVEHILEQLIGSKY</sequence>
<dbReference type="SFLD" id="SFLDG01144">
    <property type="entry name" value="C2.B.4:_PGP_Like"/>
    <property type="match status" value="1"/>
</dbReference>
<gene>
    <name evidence="1" type="ORF">FCN74_05410</name>
</gene>
<organism evidence="1 2">
    <name type="scientific">Mesohalobacter halotolerans</name>
    <dbReference type="NCBI Taxonomy" id="1883405"/>
    <lineage>
        <taxon>Bacteria</taxon>
        <taxon>Pseudomonadati</taxon>
        <taxon>Bacteroidota</taxon>
        <taxon>Flavobacteriia</taxon>
        <taxon>Flavobacteriales</taxon>
        <taxon>Flavobacteriaceae</taxon>
        <taxon>Mesohalobacter</taxon>
    </lineage>
</organism>
<dbReference type="SUPFAM" id="SSF56784">
    <property type="entry name" value="HAD-like"/>
    <property type="match status" value="1"/>
</dbReference>
<dbReference type="EMBL" id="SWMU01000002">
    <property type="protein sequence ID" value="TKS56828.1"/>
    <property type="molecule type" value="Genomic_DNA"/>
</dbReference>
<dbReference type="SFLD" id="SFLDS00003">
    <property type="entry name" value="Haloacid_Dehalogenase"/>
    <property type="match status" value="1"/>
</dbReference>
<dbReference type="InterPro" id="IPR036412">
    <property type="entry name" value="HAD-like_sf"/>
</dbReference>
<dbReference type="GO" id="GO:0000287">
    <property type="term" value="F:magnesium ion binding"/>
    <property type="evidence" value="ECO:0007669"/>
    <property type="project" value="TreeGrafter"/>
</dbReference>
<dbReference type="SFLD" id="SFLDG01140">
    <property type="entry name" value="C2.B:_Phosphomannomutase_and_P"/>
    <property type="match status" value="1"/>
</dbReference>
<evidence type="ECO:0000313" key="2">
    <source>
        <dbReference type="Proteomes" id="UP000306552"/>
    </source>
</evidence>